<dbReference type="EMBL" id="CP009438">
    <property type="protein sequence ID" value="AIR99636.1"/>
    <property type="molecule type" value="Genomic_DNA"/>
</dbReference>
<dbReference type="Gene3D" id="3.40.1410.10">
    <property type="entry name" value="Chorismate lyase-like"/>
    <property type="match status" value="1"/>
</dbReference>
<dbReference type="AlphaFoldDB" id="A0A089XCI1"/>
<dbReference type="eggNOG" id="COG2188">
    <property type="taxonomic scope" value="Bacteria"/>
</dbReference>
<proteinExistence type="predicted"/>
<evidence type="ECO:0000256" key="1">
    <source>
        <dbReference type="SAM" id="MobiDB-lite"/>
    </source>
</evidence>
<evidence type="ECO:0000313" key="2">
    <source>
        <dbReference type="EMBL" id="AIR99636.1"/>
    </source>
</evidence>
<keyword evidence="3" id="KW-1185">Reference proteome</keyword>
<organism evidence="2 3">
    <name type="scientific">Streptomyces glaucescens</name>
    <dbReference type="NCBI Taxonomy" id="1907"/>
    <lineage>
        <taxon>Bacteria</taxon>
        <taxon>Bacillati</taxon>
        <taxon>Actinomycetota</taxon>
        <taxon>Actinomycetes</taxon>
        <taxon>Kitasatosporales</taxon>
        <taxon>Streptomycetaceae</taxon>
        <taxon>Streptomyces</taxon>
    </lineage>
</organism>
<dbReference type="Proteomes" id="UP000029482">
    <property type="component" value="Chromosome"/>
</dbReference>
<dbReference type="RefSeq" id="WP_052413816.1">
    <property type="nucleotide sequence ID" value="NZ_CP009438.1"/>
</dbReference>
<feature type="compositionally biased region" description="Low complexity" evidence="1">
    <location>
        <begin position="35"/>
        <end position="51"/>
    </location>
</feature>
<protein>
    <submittedName>
        <fullName evidence="2">Uncharacterized protein</fullName>
    </submittedName>
</protein>
<sequence length="166" mass="17937">MSQAYEETTDVRRPRRAPAVRDNSRHQKGRAPQPAEARAGTGTTERGTGLAHRVVLSAKDRRTEATPEPAEALGVPPGTPLPEHSRTHRPRHTGAPTPLNTSCLRHGLVEAEPGREARDPDPSSGTPVPLPRGTSYDIHGRVVGVARTTPPGDRTAPRSTARPERW</sequence>
<dbReference type="KEGG" id="sgu:SGLAU_18370"/>
<feature type="compositionally biased region" description="Basic and acidic residues" evidence="1">
    <location>
        <begin position="107"/>
        <end position="121"/>
    </location>
</feature>
<dbReference type="HOGENOM" id="CLU_1601772_0_0_11"/>
<feature type="region of interest" description="Disordered" evidence="1">
    <location>
        <begin position="1"/>
        <end position="166"/>
    </location>
</feature>
<reference evidence="3" key="1">
    <citation type="journal article" date="2015" name="J. Biotechnol.">
        <title>Complete genome sequence of the actinobacterium Streptomyces glaucescens GLA.O (DSM 40922) consisting of a linear chromosome and one linear plasmid.</title>
        <authorList>
            <person name="Ortseifen V."/>
            <person name="Winkler A."/>
            <person name="Albersmeier A."/>
            <person name="Wendler S."/>
            <person name="Puhler A."/>
            <person name="Kalinowski J."/>
            <person name="Ruckert C."/>
        </authorList>
    </citation>
    <scope>NUCLEOTIDE SEQUENCE [LARGE SCALE GENOMIC DNA]</scope>
    <source>
        <strain evidence="3">DSM 40922 / GLA O</strain>
    </source>
</reference>
<name>A0A089XCI1_STRGA</name>
<evidence type="ECO:0000313" key="3">
    <source>
        <dbReference type="Proteomes" id="UP000029482"/>
    </source>
</evidence>
<gene>
    <name evidence="2" type="ORF">SGLAU_18370</name>
</gene>
<dbReference type="STRING" id="1907.SGLAU_18370"/>
<dbReference type="InterPro" id="IPR028978">
    <property type="entry name" value="Chorismate_lyase_/UTRA_dom_sf"/>
</dbReference>
<dbReference type="SUPFAM" id="SSF64288">
    <property type="entry name" value="Chorismate lyase-like"/>
    <property type="match status" value="1"/>
</dbReference>
<accession>A0A089XCI1</accession>